<dbReference type="KEGG" id="ntp:CRH09_39775"/>
<protein>
    <submittedName>
        <fullName evidence="1">Uncharacterized protein</fullName>
    </submittedName>
</protein>
<dbReference type="EMBL" id="CP023779">
    <property type="protein sequence ID" value="ATL72514.1"/>
    <property type="molecule type" value="Genomic_DNA"/>
</dbReference>
<organism evidence="1 2">
    <name type="scientific">Nocardia terpenica</name>
    <dbReference type="NCBI Taxonomy" id="455432"/>
    <lineage>
        <taxon>Bacteria</taxon>
        <taxon>Bacillati</taxon>
        <taxon>Actinomycetota</taxon>
        <taxon>Actinomycetes</taxon>
        <taxon>Mycobacteriales</taxon>
        <taxon>Nocardiaceae</taxon>
        <taxon>Nocardia</taxon>
    </lineage>
</organism>
<gene>
    <name evidence="1" type="ORF">CRH09_39775</name>
</gene>
<dbReference type="AlphaFoldDB" id="A0A291RZ19"/>
<sequence length="165" mass="16887">MIGPGGHPPPDIDEADLFAATIADEPVLILLPRFTVTQINEDGALVAADAFEAAIRAHGARPLTNLPFVGGPVPDWVVSIDTTAGVRITGPGVMGEVYDGSLPPVNAAWIGQVAENQQHGRGIVVITGAAASAPAAFLDMIAEGRASWVRAAVELTAPPALDGRA</sequence>
<geneLocation type="plasmid" evidence="2">
    <name>p_nc_yfy_nt001</name>
</geneLocation>
<dbReference type="Proteomes" id="UP000221961">
    <property type="component" value="Plasmid p_NC_YFY_NT001"/>
</dbReference>
<evidence type="ECO:0000313" key="1">
    <source>
        <dbReference type="EMBL" id="ATL72514.1"/>
    </source>
</evidence>
<keyword evidence="1" id="KW-0614">Plasmid</keyword>
<reference evidence="1 2" key="1">
    <citation type="submission" date="2017-10" db="EMBL/GenBank/DDBJ databases">
        <title>Comparative genomics between pathogenic Norcardia.</title>
        <authorList>
            <person name="Zeng L."/>
        </authorList>
    </citation>
    <scope>NUCLEOTIDE SEQUENCE [LARGE SCALE GENOMIC DNA]</scope>
    <source>
        <strain evidence="1 2">NC_YFY_NT001</strain>
        <plasmid evidence="2">Plasmid p_nc_yfy_nt001</plasmid>
    </source>
</reference>
<proteinExistence type="predicted"/>
<name>A0A291RZ19_9NOCA</name>
<evidence type="ECO:0000313" key="2">
    <source>
        <dbReference type="Proteomes" id="UP000221961"/>
    </source>
</evidence>
<accession>A0A291RZ19</accession>